<reference evidence="1" key="1">
    <citation type="submission" date="2020-04" db="EMBL/GenBank/DDBJ databases">
        <authorList>
            <person name="Zhang T."/>
        </authorList>
    </citation>
    <scope>NUCLEOTIDE SEQUENCE</scope>
    <source>
        <strain evidence="1">HKST-UBA02</strain>
    </source>
</reference>
<proteinExistence type="predicted"/>
<accession>A0A956NE83</accession>
<dbReference type="EMBL" id="JAGQHS010000100">
    <property type="protein sequence ID" value="MCA9757453.1"/>
    <property type="molecule type" value="Genomic_DNA"/>
</dbReference>
<gene>
    <name evidence="1" type="ORF">KDA27_16735</name>
</gene>
<organism evidence="1 2">
    <name type="scientific">Eiseniibacteriota bacterium</name>
    <dbReference type="NCBI Taxonomy" id="2212470"/>
    <lineage>
        <taxon>Bacteria</taxon>
        <taxon>Candidatus Eiseniibacteriota</taxon>
    </lineage>
</organism>
<dbReference type="AlphaFoldDB" id="A0A956NE83"/>
<name>A0A956NE83_UNCEI</name>
<protein>
    <submittedName>
        <fullName evidence="1">Uncharacterized protein</fullName>
    </submittedName>
</protein>
<evidence type="ECO:0000313" key="1">
    <source>
        <dbReference type="EMBL" id="MCA9757453.1"/>
    </source>
</evidence>
<dbReference type="Proteomes" id="UP000739538">
    <property type="component" value="Unassembled WGS sequence"/>
</dbReference>
<evidence type="ECO:0000313" key="2">
    <source>
        <dbReference type="Proteomes" id="UP000739538"/>
    </source>
</evidence>
<sequence>MPESAPTLEEDILGSVPAIQDLVAEALEQTLGEGEIALATICRDLGLHRKLAWQIRNLAYTPDPLAAVVHMPTRAGMDALLNTLGTRSPALRDNLLSAYSGFEEVVQRHAVDRSQFDMLVESHPTVMRPEAESKWREKAFLGNSFIWGVQVRTQHSLNILAPSDAEAGWLDLVQVRGLVGLQRIRPHTRWIVGQSVVRTGAEGTGREHQPLDPEGAAQMGGVPVVREFCSQPLPALERRVSPDGLTNDELLAAPVGATGQQTLVTGEIVRKLAPAYGLEPGERAHFGAISRTPSEVFLFDHFVHRSLFPGIERELCVFSELNSPVTEDESDLLPVSGAVQFLGRGLHVARTADVPGYPTMLDWVFRRVGWDPKEFELHRVRIAFPPMPSTVVIRHDLPPQPQHGKKAT</sequence>
<reference evidence="1" key="2">
    <citation type="journal article" date="2021" name="Microbiome">
        <title>Successional dynamics and alternative stable states in a saline activated sludge microbial community over 9 years.</title>
        <authorList>
            <person name="Wang Y."/>
            <person name="Ye J."/>
            <person name="Ju F."/>
            <person name="Liu L."/>
            <person name="Boyd J.A."/>
            <person name="Deng Y."/>
            <person name="Parks D.H."/>
            <person name="Jiang X."/>
            <person name="Yin X."/>
            <person name="Woodcroft B.J."/>
            <person name="Tyson G.W."/>
            <person name="Hugenholtz P."/>
            <person name="Polz M.F."/>
            <person name="Zhang T."/>
        </authorList>
    </citation>
    <scope>NUCLEOTIDE SEQUENCE</scope>
    <source>
        <strain evidence="1">HKST-UBA02</strain>
    </source>
</reference>
<comment type="caution">
    <text evidence="1">The sequence shown here is derived from an EMBL/GenBank/DDBJ whole genome shotgun (WGS) entry which is preliminary data.</text>
</comment>